<organism evidence="2 3">
    <name type="scientific">Mycetohabitans endofungorum</name>
    <dbReference type="NCBI Taxonomy" id="417203"/>
    <lineage>
        <taxon>Bacteria</taxon>
        <taxon>Pseudomonadati</taxon>
        <taxon>Pseudomonadota</taxon>
        <taxon>Betaproteobacteria</taxon>
        <taxon>Burkholderiales</taxon>
        <taxon>Burkholderiaceae</taxon>
        <taxon>Mycetohabitans</taxon>
    </lineage>
</organism>
<name>A0A2P5K758_9BURK</name>
<evidence type="ECO:0000256" key="1">
    <source>
        <dbReference type="SAM" id="MobiDB-lite"/>
    </source>
</evidence>
<accession>A0A2P5K758</accession>
<feature type="compositionally biased region" description="Basic and acidic residues" evidence="1">
    <location>
        <begin position="765"/>
        <end position="788"/>
    </location>
</feature>
<protein>
    <submittedName>
        <fullName evidence="2">Uncharacterized protein</fullName>
    </submittedName>
</protein>
<gene>
    <name evidence="2" type="ORF">B0O95_11820</name>
</gene>
<keyword evidence="3" id="KW-1185">Reference proteome</keyword>
<evidence type="ECO:0000313" key="2">
    <source>
        <dbReference type="EMBL" id="PPB81904.1"/>
    </source>
</evidence>
<evidence type="ECO:0000313" key="3">
    <source>
        <dbReference type="Proteomes" id="UP000243096"/>
    </source>
</evidence>
<dbReference type="RefSeq" id="WP_146064088.1">
    <property type="nucleotide sequence ID" value="NZ_CP062179.1"/>
</dbReference>
<dbReference type="AlphaFoldDB" id="A0A2P5K758"/>
<proteinExistence type="predicted"/>
<feature type="region of interest" description="Disordered" evidence="1">
    <location>
        <begin position="762"/>
        <end position="788"/>
    </location>
</feature>
<dbReference type="EMBL" id="PRDW01000018">
    <property type="protein sequence ID" value="PPB81904.1"/>
    <property type="molecule type" value="Genomic_DNA"/>
</dbReference>
<dbReference type="OrthoDB" id="8263000at2"/>
<sequence>MDVTDSMTTPPTNFDLSDPSLRETIHFETLWARARAAIDNAASQWTDYGDHDPGITLLQAVTYGIADLAYRHTHPLVDLLTPPSNDGYVFPKEFGPGAALACNPITADDYRRVILDLCLDEERHQQFYFRNVHWVKETLDESYTYWYSPGIRQFQFDKFPDDAKELRLLGGYRVWLEPQRGIKDNVAKEEAAKCLRRHRNLCEQVRTIDCLQPKSVVVVIEADLEDDCQESARVMAEVFAQVEDWLRPGPTRASTQVLRERGAGTEAIYNGPQLANGWITSLPPARDPAQAVKLDLRGLPQRLLAIDGLTRVRVLNWGDAPDKAETTNPWIREVEAGHYPLVYGESPDEMLSSSTSPVKLYKRGQRLTPLAQDIAAHMPSEPRYAEKPQGKVAGQPRKLDEAINIASLLPPCYGLQDEVGKDCNPKHVDLDDKQVRLCRYLKPFEQWLTDGARQLGALPTKLSFVRKQQTDEADYFRSEERELAIIDYLMGYFGSARAPRVFAGDDFIPTQQRALSEWAQLGYQRAHVQVDQVSALVKRIAARLGIGAALFDAKPDLSQLPIYLIEYRALLPEMPNPKFIDAKPTAASATDKTLELVFKDTEKDHLPRAGQMVSIAVGGDKPFIIKWALVTQINLEARALTLDLGQNPVLQQKVQRIKENIGTVQCSGCQIWLYGMEYKLQYAADQSALQPSEKRLWVELSVNSFKEGEKLSFASRSQSQQIGLREVAWTGEVISVDVANGLLVVDSGGNVWPNAQDTHSTRWYRTHERNPEHERDPEHEKDPEHEQDPELDLFSFKVGVVLNRTQWLSPKAIAVDQPNDVIRWVEQIVQEEMPAHVNSQIHWLDQSAFVEFGNDYAVWQAQASDVSLGDKTYALLEKLALGRLPDAESIGIGVSHVITADELRDPALVDAANHQWTTEEMVRSAEVLYVPRPTDGVDVLHVATDDDMANLDLLDPATQAWHELASVKAAQIVYVPRLNSSNQPRRSDSPPSNIGS</sequence>
<comment type="caution">
    <text evidence="2">The sequence shown here is derived from an EMBL/GenBank/DDBJ whole genome shotgun (WGS) entry which is preliminary data.</text>
</comment>
<reference evidence="2 3" key="1">
    <citation type="submission" date="2018-01" db="EMBL/GenBank/DDBJ databases">
        <title>Genomic Encyclopedia of Type Strains, Phase III (KMG-III): the genomes of soil and plant-associated and newly described type strains.</title>
        <authorList>
            <person name="Whitman W."/>
        </authorList>
    </citation>
    <scope>NUCLEOTIDE SEQUENCE [LARGE SCALE GENOMIC DNA]</scope>
    <source>
        <strain evidence="2 3">HKI456</strain>
    </source>
</reference>
<dbReference type="Proteomes" id="UP000243096">
    <property type="component" value="Unassembled WGS sequence"/>
</dbReference>